<feature type="signal peptide" evidence="1">
    <location>
        <begin position="1"/>
        <end position="26"/>
    </location>
</feature>
<proteinExistence type="predicted"/>
<dbReference type="RefSeq" id="XP_062679375.1">
    <property type="nucleotide sequence ID" value="XM_062827147.1"/>
</dbReference>
<protein>
    <recommendedName>
        <fullName evidence="4">Secreted protein</fullName>
    </recommendedName>
</protein>
<evidence type="ECO:0000256" key="1">
    <source>
        <dbReference type="SAM" id="SignalP"/>
    </source>
</evidence>
<reference evidence="2" key="1">
    <citation type="journal article" date="2023" name="Mol. Phylogenet. Evol.">
        <title>Genome-scale phylogeny and comparative genomics of the fungal order Sordariales.</title>
        <authorList>
            <person name="Hensen N."/>
            <person name="Bonometti L."/>
            <person name="Westerberg I."/>
            <person name="Brannstrom I.O."/>
            <person name="Guillou S."/>
            <person name="Cros-Aarteil S."/>
            <person name="Calhoun S."/>
            <person name="Haridas S."/>
            <person name="Kuo A."/>
            <person name="Mondo S."/>
            <person name="Pangilinan J."/>
            <person name="Riley R."/>
            <person name="LaButti K."/>
            <person name="Andreopoulos B."/>
            <person name="Lipzen A."/>
            <person name="Chen C."/>
            <person name="Yan M."/>
            <person name="Daum C."/>
            <person name="Ng V."/>
            <person name="Clum A."/>
            <person name="Steindorff A."/>
            <person name="Ohm R.A."/>
            <person name="Martin F."/>
            <person name="Silar P."/>
            <person name="Natvig D.O."/>
            <person name="Lalanne C."/>
            <person name="Gautier V."/>
            <person name="Ament-Velasquez S.L."/>
            <person name="Kruys A."/>
            <person name="Hutchinson M.I."/>
            <person name="Powell A.J."/>
            <person name="Barry K."/>
            <person name="Miller A.N."/>
            <person name="Grigoriev I.V."/>
            <person name="Debuchy R."/>
            <person name="Gladieux P."/>
            <person name="Hiltunen Thoren M."/>
            <person name="Johannesson H."/>
        </authorList>
    </citation>
    <scope>NUCLEOTIDE SEQUENCE</scope>
    <source>
        <strain evidence="2">CBS 560.94</strain>
    </source>
</reference>
<dbReference type="GeneID" id="87864301"/>
<evidence type="ECO:0008006" key="4">
    <source>
        <dbReference type="Google" id="ProtNLM"/>
    </source>
</evidence>
<evidence type="ECO:0000313" key="3">
    <source>
        <dbReference type="Proteomes" id="UP001278500"/>
    </source>
</evidence>
<reference evidence="2" key="2">
    <citation type="submission" date="2023-06" db="EMBL/GenBank/DDBJ databases">
        <authorList>
            <consortium name="Lawrence Berkeley National Laboratory"/>
            <person name="Haridas S."/>
            <person name="Hensen N."/>
            <person name="Bonometti L."/>
            <person name="Westerberg I."/>
            <person name="Brannstrom I.O."/>
            <person name="Guillou S."/>
            <person name="Cros-Aarteil S."/>
            <person name="Calhoun S."/>
            <person name="Kuo A."/>
            <person name="Mondo S."/>
            <person name="Pangilinan J."/>
            <person name="Riley R."/>
            <person name="Labutti K."/>
            <person name="Andreopoulos B."/>
            <person name="Lipzen A."/>
            <person name="Chen C."/>
            <person name="Yanf M."/>
            <person name="Daum C."/>
            <person name="Ng V."/>
            <person name="Clum A."/>
            <person name="Steindorff A."/>
            <person name="Ohm R."/>
            <person name="Martin F."/>
            <person name="Silar P."/>
            <person name="Natvig D."/>
            <person name="Lalanne C."/>
            <person name="Gautier V."/>
            <person name="Ament-Velasquez S.L."/>
            <person name="Kruys A."/>
            <person name="Hutchinson M.I."/>
            <person name="Powell A.J."/>
            <person name="Barry K."/>
            <person name="Miller A.N."/>
            <person name="Grigoriev I.V."/>
            <person name="Debuchy R."/>
            <person name="Gladieux P."/>
            <person name="Thoren M.H."/>
            <person name="Johannesson H."/>
        </authorList>
    </citation>
    <scope>NUCLEOTIDE SEQUENCE</scope>
    <source>
        <strain evidence="2">CBS 560.94</strain>
    </source>
</reference>
<keyword evidence="1" id="KW-0732">Signal</keyword>
<accession>A0AAE0JAK6</accession>
<feature type="chain" id="PRO_5042014677" description="Secreted protein" evidence="1">
    <location>
        <begin position="27"/>
        <end position="76"/>
    </location>
</feature>
<name>A0AAE0JAK6_9PEZI</name>
<dbReference type="Proteomes" id="UP001278500">
    <property type="component" value="Unassembled WGS sequence"/>
</dbReference>
<dbReference type="AlphaFoldDB" id="A0AAE0JAK6"/>
<sequence length="76" mass="8717">MYSLLFFLGRFFHFLLFFLDAGRLFCVRPGIPCVIVGCFHFLVHGLGVRCCSCHSGHLHLFPILRSFPLAVISFRL</sequence>
<dbReference type="EMBL" id="JAUEPP010000006">
    <property type="protein sequence ID" value="KAK3340433.1"/>
    <property type="molecule type" value="Genomic_DNA"/>
</dbReference>
<organism evidence="2 3">
    <name type="scientific">Neurospora tetraspora</name>
    <dbReference type="NCBI Taxonomy" id="94610"/>
    <lineage>
        <taxon>Eukaryota</taxon>
        <taxon>Fungi</taxon>
        <taxon>Dikarya</taxon>
        <taxon>Ascomycota</taxon>
        <taxon>Pezizomycotina</taxon>
        <taxon>Sordariomycetes</taxon>
        <taxon>Sordariomycetidae</taxon>
        <taxon>Sordariales</taxon>
        <taxon>Sordariaceae</taxon>
        <taxon>Neurospora</taxon>
    </lineage>
</organism>
<comment type="caution">
    <text evidence="2">The sequence shown here is derived from an EMBL/GenBank/DDBJ whole genome shotgun (WGS) entry which is preliminary data.</text>
</comment>
<keyword evidence="3" id="KW-1185">Reference proteome</keyword>
<evidence type="ECO:0000313" key="2">
    <source>
        <dbReference type="EMBL" id="KAK3340433.1"/>
    </source>
</evidence>
<gene>
    <name evidence="2" type="ORF">B0H65DRAFT_472343</name>
</gene>